<feature type="domain" description="PDZ" evidence="2">
    <location>
        <begin position="183"/>
        <end position="258"/>
    </location>
</feature>
<evidence type="ECO:0000256" key="1">
    <source>
        <dbReference type="SAM" id="Phobius"/>
    </source>
</evidence>
<dbReference type="AlphaFoldDB" id="A0A1W1CYG5"/>
<accession>A0A1W1CYG5</accession>
<keyword evidence="1" id="KW-0472">Membrane</keyword>
<dbReference type="SUPFAM" id="SSF50156">
    <property type="entry name" value="PDZ domain-like"/>
    <property type="match status" value="1"/>
</dbReference>
<organism evidence="3">
    <name type="scientific">hydrothermal vent metagenome</name>
    <dbReference type="NCBI Taxonomy" id="652676"/>
    <lineage>
        <taxon>unclassified sequences</taxon>
        <taxon>metagenomes</taxon>
        <taxon>ecological metagenomes</taxon>
    </lineage>
</organism>
<name>A0A1W1CYG5_9ZZZZ</name>
<reference evidence="3" key="1">
    <citation type="submission" date="2016-10" db="EMBL/GenBank/DDBJ databases">
        <authorList>
            <person name="de Groot N.N."/>
        </authorList>
    </citation>
    <scope>NUCLEOTIDE SEQUENCE</scope>
</reference>
<dbReference type="EMBL" id="FPHH01000157">
    <property type="protein sequence ID" value="SFV70783.1"/>
    <property type="molecule type" value="Genomic_DNA"/>
</dbReference>
<evidence type="ECO:0000259" key="2">
    <source>
        <dbReference type="SMART" id="SM00228"/>
    </source>
</evidence>
<proteinExistence type="predicted"/>
<protein>
    <submittedName>
        <fullName evidence="3">General secretion pathway protein C</fullName>
    </submittedName>
</protein>
<gene>
    <name evidence="3" type="ORF">MNB_SM-5-1483</name>
</gene>
<dbReference type="InterPro" id="IPR036034">
    <property type="entry name" value="PDZ_sf"/>
</dbReference>
<keyword evidence="1" id="KW-1133">Transmembrane helix</keyword>
<evidence type="ECO:0000313" key="3">
    <source>
        <dbReference type="EMBL" id="SFV70783.1"/>
    </source>
</evidence>
<dbReference type="InterPro" id="IPR001478">
    <property type="entry name" value="PDZ"/>
</dbReference>
<feature type="transmembrane region" description="Helical" evidence="1">
    <location>
        <begin position="12"/>
        <end position="33"/>
    </location>
</feature>
<dbReference type="Gene3D" id="2.30.42.10">
    <property type="match status" value="1"/>
</dbReference>
<sequence length="268" mass="30514">MSKVSNSYLSIFVKLLLLIVVAKSIAVALWWFLPDEGVSLKERENYNPPYHRITFKNMLLNGAHVVKRAQPKKKSIGITNMILKGLYGNETKGFIIVSLKSSPKKTAMVGVGENYAGYRLKSILKDGALFTKSGKEFILKINSKKGSRSGKSSIVRVVSQKSENEHTVSRQDIYYYEKNPNQIWRDISIMERKNGNKIDGFRVTHVRKGSKMDNLGLKRGDIIIRANNIDLNSYSAAFNLYKKINKIDTLDLVVLRNNEEKELVYEIH</sequence>
<keyword evidence="1" id="KW-0812">Transmembrane</keyword>
<dbReference type="SMART" id="SM00228">
    <property type="entry name" value="PDZ"/>
    <property type="match status" value="1"/>
</dbReference>